<name>A0AAD7EEA0_9AGAR</name>
<proteinExistence type="predicted"/>
<accession>A0AAD7EEA0</accession>
<sequence>MIGSAPGGPVDIRRVAKSIDGAAVPHPSAKAAPSICWLRLHTAAACGLQHAQRRLTTACPCHSLGACAARSSLPFINPYSLLALLHLFTPNSPLFPSPSPPSLAPPGSLSCPPSLFISSLVAKIPPIRLSRTLPVFRRASGRRAALFFWLALTSAMSVGRSTCSDLESHPAHTGPRLLSALLLLSSFPLPHPTLHILALH</sequence>
<gene>
    <name evidence="1" type="ORF">DFH08DRAFT_971724</name>
</gene>
<organism evidence="1 2">
    <name type="scientific">Mycena albidolilacea</name>
    <dbReference type="NCBI Taxonomy" id="1033008"/>
    <lineage>
        <taxon>Eukaryota</taxon>
        <taxon>Fungi</taxon>
        <taxon>Dikarya</taxon>
        <taxon>Basidiomycota</taxon>
        <taxon>Agaricomycotina</taxon>
        <taxon>Agaricomycetes</taxon>
        <taxon>Agaricomycetidae</taxon>
        <taxon>Agaricales</taxon>
        <taxon>Marasmiineae</taxon>
        <taxon>Mycenaceae</taxon>
        <taxon>Mycena</taxon>
    </lineage>
</organism>
<protein>
    <submittedName>
        <fullName evidence="1">Uncharacterized protein</fullName>
    </submittedName>
</protein>
<dbReference type="Proteomes" id="UP001218218">
    <property type="component" value="Unassembled WGS sequence"/>
</dbReference>
<comment type="caution">
    <text evidence="1">The sequence shown here is derived from an EMBL/GenBank/DDBJ whole genome shotgun (WGS) entry which is preliminary data.</text>
</comment>
<dbReference type="EMBL" id="JARIHO010000060">
    <property type="protein sequence ID" value="KAJ7315695.1"/>
    <property type="molecule type" value="Genomic_DNA"/>
</dbReference>
<evidence type="ECO:0000313" key="1">
    <source>
        <dbReference type="EMBL" id="KAJ7315695.1"/>
    </source>
</evidence>
<keyword evidence="2" id="KW-1185">Reference proteome</keyword>
<evidence type="ECO:0000313" key="2">
    <source>
        <dbReference type="Proteomes" id="UP001218218"/>
    </source>
</evidence>
<reference evidence="1" key="1">
    <citation type="submission" date="2023-03" db="EMBL/GenBank/DDBJ databases">
        <title>Massive genome expansion in bonnet fungi (Mycena s.s.) driven by repeated elements and novel gene families across ecological guilds.</title>
        <authorList>
            <consortium name="Lawrence Berkeley National Laboratory"/>
            <person name="Harder C.B."/>
            <person name="Miyauchi S."/>
            <person name="Viragh M."/>
            <person name="Kuo A."/>
            <person name="Thoen E."/>
            <person name="Andreopoulos B."/>
            <person name="Lu D."/>
            <person name="Skrede I."/>
            <person name="Drula E."/>
            <person name="Henrissat B."/>
            <person name="Morin E."/>
            <person name="Kohler A."/>
            <person name="Barry K."/>
            <person name="LaButti K."/>
            <person name="Morin E."/>
            <person name="Salamov A."/>
            <person name="Lipzen A."/>
            <person name="Mereny Z."/>
            <person name="Hegedus B."/>
            <person name="Baldrian P."/>
            <person name="Stursova M."/>
            <person name="Weitz H."/>
            <person name="Taylor A."/>
            <person name="Grigoriev I.V."/>
            <person name="Nagy L.G."/>
            <person name="Martin F."/>
            <person name="Kauserud H."/>
        </authorList>
    </citation>
    <scope>NUCLEOTIDE SEQUENCE</scope>
    <source>
        <strain evidence="1">CBHHK002</strain>
    </source>
</reference>
<dbReference type="AlphaFoldDB" id="A0AAD7EEA0"/>